<dbReference type="InterPro" id="IPR029432">
    <property type="entry name" value="Gp28/Gp37-like_dom"/>
</dbReference>
<gene>
    <name evidence="2" type="ORF">ERICIII_00894</name>
</gene>
<dbReference type="RefSeq" id="WP_158672725.1">
    <property type="nucleotide sequence ID" value="NZ_CP019655.1"/>
</dbReference>
<evidence type="ECO:0000313" key="2">
    <source>
        <dbReference type="EMBL" id="AVF25101.1"/>
    </source>
</evidence>
<feature type="domain" description="Gp28/Gp37-like" evidence="1">
    <location>
        <begin position="3"/>
        <end position="362"/>
    </location>
</feature>
<evidence type="ECO:0000259" key="1">
    <source>
        <dbReference type="Pfam" id="PF14594"/>
    </source>
</evidence>
<dbReference type="Proteomes" id="UP000239833">
    <property type="component" value="Chromosome"/>
</dbReference>
<organism evidence="2 3">
    <name type="scientific">Paenibacillus larvae subsp. larvae</name>
    <dbReference type="NCBI Taxonomy" id="147375"/>
    <lineage>
        <taxon>Bacteria</taxon>
        <taxon>Bacillati</taxon>
        <taxon>Bacillota</taxon>
        <taxon>Bacilli</taxon>
        <taxon>Bacillales</taxon>
        <taxon>Paenibacillaceae</taxon>
        <taxon>Paenibacillus</taxon>
    </lineage>
</organism>
<reference evidence="3" key="1">
    <citation type="submission" date="2017-02" db="EMBL/GenBank/DDBJ databases">
        <title>Delineation of Paenibacillus larvae strains originating from foulbrood outbreaks.</title>
        <authorList>
            <person name="Beims H."/>
            <person name="Bunk B."/>
            <person name="Sproeer C."/>
            <person name="Mohr K.I."/>
            <person name="Pradella S."/>
            <person name="Guenther G."/>
            <person name="Rohde M."/>
            <person name="von der Ohe W."/>
            <person name="Steinert M."/>
        </authorList>
    </citation>
    <scope>NUCLEOTIDE SEQUENCE [LARGE SCALE GENOMIC DNA]</scope>
    <source>
        <strain evidence="3">Eric_III</strain>
    </source>
</reference>
<dbReference type="EMBL" id="CP019655">
    <property type="protein sequence ID" value="AVF25101.1"/>
    <property type="molecule type" value="Genomic_DNA"/>
</dbReference>
<name>A0A2L1TWM9_9BACL</name>
<accession>A0A2L1TWM9</accession>
<proteinExistence type="predicted"/>
<dbReference type="AlphaFoldDB" id="A0A2L1TWM9"/>
<protein>
    <recommendedName>
        <fullName evidence="1">Gp28/Gp37-like domain-containing protein</fullName>
    </recommendedName>
</protein>
<dbReference type="Pfam" id="PF14594">
    <property type="entry name" value="Sipho_Gp37"/>
    <property type="match status" value="1"/>
</dbReference>
<dbReference type="GeneID" id="64217706"/>
<evidence type="ECO:0000313" key="3">
    <source>
        <dbReference type="Proteomes" id="UP000239833"/>
    </source>
</evidence>
<sequence length="376" mass="42701">MELYVLDRNLDVLGMVDAYNSVSHLRKYYDVDTLSLQCFATNDHCKLLRKGNILVKSTDVSQGFVIVQREGEDKNGDDENLSIEAVCVTTYLSRRIIWERMIIQDTAEQVMKNLVSTCCIHTDADRKIPLLEIGPTQKLGKRIHYQVSYKNLLEELKTLSEGNELSFVVALDIPNKKLLFQVWEGKDRSLNQNTLPPCVFKKEFENIIEQNFVESYSDFKNIALVAGAGEGSERKRITVGGGSGLDRFELFVDARDLQDTKTEEVTNSDGEKEEKEVPIPEEEYKAMLRERGRNKLAECKEIFTFDSKINIQGNLVYKKDFDLGDIITAISEKYGMAVQARITEIEEIYDTNGFSVHATLGNNIPTLIDKIKKTVG</sequence>